<gene>
    <name evidence="1" type="ORF">METZ01_LOCUS148662</name>
</gene>
<dbReference type="AlphaFoldDB" id="A0A382A2N9"/>
<name>A0A382A2N9_9ZZZZ</name>
<evidence type="ECO:0000313" key="1">
    <source>
        <dbReference type="EMBL" id="SVA95808.1"/>
    </source>
</evidence>
<dbReference type="EMBL" id="UINC01023676">
    <property type="protein sequence ID" value="SVA95808.1"/>
    <property type="molecule type" value="Genomic_DNA"/>
</dbReference>
<sequence>MTLSLTQQEKQAFTAKQLAKNPKVTPSNQNPFYIMANGFNITDRDKLSKGTISEGSGLDNFELADKLEEMAEMVDMRCAYNGMQLTLECGKGNKLSFDRIDNKIGHRPDNLVITSKALNLWRKDDEYEAFRISNRDFMRMLINSPLGREIRAEQEGWGQ</sequence>
<organism evidence="1">
    <name type="scientific">marine metagenome</name>
    <dbReference type="NCBI Taxonomy" id="408172"/>
    <lineage>
        <taxon>unclassified sequences</taxon>
        <taxon>metagenomes</taxon>
        <taxon>ecological metagenomes</taxon>
    </lineage>
</organism>
<accession>A0A382A2N9</accession>
<protein>
    <submittedName>
        <fullName evidence="1">Uncharacterized protein</fullName>
    </submittedName>
</protein>
<dbReference type="Gene3D" id="3.30.40.220">
    <property type="match status" value="1"/>
</dbReference>
<reference evidence="1" key="1">
    <citation type="submission" date="2018-05" db="EMBL/GenBank/DDBJ databases">
        <authorList>
            <person name="Lanie J.A."/>
            <person name="Ng W.-L."/>
            <person name="Kazmierczak K.M."/>
            <person name="Andrzejewski T.M."/>
            <person name="Davidsen T.M."/>
            <person name="Wayne K.J."/>
            <person name="Tettelin H."/>
            <person name="Glass J.I."/>
            <person name="Rusch D."/>
            <person name="Podicherti R."/>
            <person name="Tsui H.-C.T."/>
            <person name="Winkler M.E."/>
        </authorList>
    </citation>
    <scope>NUCLEOTIDE SEQUENCE</scope>
</reference>
<proteinExistence type="predicted"/>